<feature type="domain" description="F-box" evidence="1">
    <location>
        <begin position="12"/>
        <end position="62"/>
    </location>
</feature>
<keyword evidence="3" id="KW-1185">Reference proteome</keyword>
<name>A0AAV1RKC3_9ROSI</name>
<dbReference type="Proteomes" id="UP001314170">
    <property type="component" value="Unassembled WGS sequence"/>
</dbReference>
<dbReference type="SUPFAM" id="SSF81383">
    <property type="entry name" value="F-box domain"/>
    <property type="match status" value="1"/>
</dbReference>
<evidence type="ECO:0000313" key="3">
    <source>
        <dbReference type="Proteomes" id="UP001314170"/>
    </source>
</evidence>
<reference evidence="2 3" key="1">
    <citation type="submission" date="2024-01" db="EMBL/GenBank/DDBJ databases">
        <authorList>
            <person name="Waweru B."/>
        </authorList>
    </citation>
    <scope>NUCLEOTIDE SEQUENCE [LARGE SCALE GENOMIC DNA]</scope>
</reference>
<dbReference type="Pfam" id="PF00646">
    <property type="entry name" value="F-box"/>
    <property type="match status" value="1"/>
</dbReference>
<dbReference type="InterPro" id="IPR013187">
    <property type="entry name" value="F-box-assoc_dom_typ3"/>
</dbReference>
<dbReference type="InterPro" id="IPR050796">
    <property type="entry name" value="SCF_F-box_component"/>
</dbReference>
<accession>A0AAV1RKC3</accession>
<dbReference type="PANTHER" id="PTHR31672">
    <property type="entry name" value="BNACNNG10540D PROTEIN"/>
    <property type="match status" value="1"/>
</dbReference>
<dbReference type="InterPro" id="IPR036047">
    <property type="entry name" value="F-box-like_dom_sf"/>
</dbReference>
<dbReference type="SMART" id="SM00256">
    <property type="entry name" value="FBOX"/>
    <property type="match status" value="1"/>
</dbReference>
<comment type="caution">
    <text evidence="2">The sequence shown here is derived from an EMBL/GenBank/DDBJ whole genome shotgun (WGS) entry which is preliminary data.</text>
</comment>
<dbReference type="CDD" id="cd22157">
    <property type="entry name" value="F-box_AtFBW1-like"/>
    <property type="match status" value="1"/>
</dbReference>
<gene>
    <name evidence="2" type="ORF">DCAF_LOCUS12126</name>
</gene>
<dbReference type="EMBL" id="CAWUPB010001010">
    <property type="protein sequence ID" value="CAK7337099.1"/>
    <property type="molecule type" value="Genomic_DNA"/>
</dbReference>
<protein>
    <recommendedName>
        <fullName evidence="1">F-box domain-containing protein</fullName>
    </recommendedName>
</protein>
<dbReference type="Gene3D" id="1.20.1280.50">
    <property type="match status" value="1"/>
</dbReference>
<dbReference type="InterPro" id="IPR017451">
    <property type="entry name" value="F-box-assoc_interact_dom"/>
</dbReference>
<dbReference type="PANTHER" id="PTHR31672:SF13">
    <property type="entry name" value="F-BOX PROTEIN CPR30-LIKE"/>
    <property type="match status" value="1"/>
</dbReference>
<dbReference type="InterPro" id="IPR001810">
    <property type="entry name" value="F-box_dom"/>
</dbReference>
<organism evidence="2 3">
    <name type="scientific">Dovyalis caffra</name>
    <dbReference type="NCBI Taxonomy" id="77055"/>
    <lineage>
        <taxon>Eukaryota</taxon>
        <taxon>Viridiplantae</taxon>
        <taxon>Streptophyta</taxon>
        <taxon>Embryophyta</taxon>
        <taxon>Tracheophyta</taxon>
        <taxon>Spermatophyta</taxon>
        <taxon>Magnoliopsida</taxon>
        <taxon>eudicotyledons</taxon>
        <taxon>Gunneridae</taxon>
        <taxon>Pentapetalae</taxon>
        <taxon>rosids</taxon>
        <taxon>fabids</taxon>
        <taxon>Malpighiales</taxon>
        <taxon>Salicaceae</taxon>
        <taxon>Flacourtieae</taxon>
        <taxon>Dovyalis</taxon>
    </lineage>
</organism>
<dbReference type="AlphaFoldDB" id="A0AAV1RKC3"/>
<sequence length="382" mass="43895">MGKEHKQQLTSRQQNTLIPDDVIEDILLNLPVKSLLRFKSVCKSWCSLFSKPGFARANFNKRRCNNHDSPILRHCYTQPEVAETIDLDHKAEPKKLDWPFRLSEFAFSYRFYSCTDGIFSMCWFDGNTISMFLWNPRINKYKTLPTPENFEKQVEYIGFGYDSSIDDYKVVRVAWPNPISPAPEFRMQVLNVKSNVWRTVHRGAPYAVDIITIDSFSLDFAPIKLVHVDGALYFVAKKTTTDSTQISVILRFDLAEESLREVSMPPSVTGDVCDLPLFLEVLGGSLHLCAGMNLWVMKEESCWVKVLEFNGIVEKLRRPLCLMRPLCFTEAGALILLDFITRDFHVYDTHHNTVRKLEVGGDKSFDEVILYSDTLISPSDDH</sequence>
<dbReference type="PROSITE" id="PS50181">
    <property type="entry name" value="FBOX"/>
    <property type="match status" value="1"/>
</dbReference>
<evidence type="ECO:0000313" key="2">
    <source>
        <dbReference type="EMBL" id="CAK7337099.1"/>
    </source>
</evidence>
<dbReference type="NCBIfam" id="TIGR01640">
    <property type="entry name" value="F_box_assoc_1"/>
    <property type="match status" value="1"/>
</dbReference>
<evidence type="ECO:0000259" key="1">
    <source>
        <dbReference type="PROSITE" id="PS50181"/>
    </source>
</evidence>
<dbReference type="Pfam" id="PF08268">
    <property type="entry name" value="FBA_3"/>
    <property type="match status" value="1"/>
</dbReference>
<proteinExistence type="predicted"/>